<protein>
    <submittedName>
        <fullName evidence="2">Uncharacterized protein</fullName>
    </submittedName>
</protein>
<dbReference type="HOGENOM" id="CLU_3134415_0_0_4"/>
<proteinExistence type="predicted"/>
<name>A0A0A1F441_9BURK</name>
<keyword evidence="1" id="KW-0812">Transmembrane</keyword>
<dbReference type="EMBL" id="CP009962">
    <property type="protein sequence ID" value="AIY39276.1"/>
    <property type="molecule type" value="Genomic_DNA"/>
</dbReference>
<feature type="transmembrane region" description="Helical" evidence="1">
    <location>
        <begin position="20"/>
        <end position="40"/>
    </location>
</feature>
<dbReference type="STRING" id="279058.LT85_0116"/>
<evidence type="ECO:0000313" key="3">
    <source>
        <dbReference type="Proteomes" id="UP000030302"/>
    </source>
</evidence>
<gene>
    <name evidence="2" type="ORF">LT85_0116</name>
</gene>
<reference evidence="3" key="1">
    <citation type="journal article" date="2014" name="Soil Biol. Biochem.">
        <title>Structure and function of bacterial communities in ageing soils: Insights from the Mendocino ecological staircase.</title>
        <authorList>
            <person name="Uroz S."/>
            <person name="Tech J.J."/>
            <person name="Sawaya N.A."/>
            <person name="Frey-Klett P."/>
            <person name="Leveau J.H.J."/>
        </authorList>
    </citation>
    <scope>NUCLEOTIDE SEQUENCE [LARGE SCALE GENOMIC DNA]</scope>
    <source>
        <strain evidence="3">Cal35</strain>
    </source>
</reference>
<keyword evidence="3" id="KW-1185">Reference proteome</keyword>
<evidence type="ECO:0000313" key="2">
    <source>
        <dbReference type="EMBL" id="AIY39276.1"/>
    </source>
</evidence>
<dbReference type="Proteomes" id="UP000030302">
    <property type="component" value="Chromosome"/>
</dbReference>
<dbReference type="AlphaFoldDB" id="A0A0A1F441"/>
<keyword evidence="1" id="KW-0472">Membrane</keyword>
<sequence>MAEVQHYPRLAPTAPRFMRICRLAAASAMASVILFTHGFYLKAALCLSL</sequence>
<accession>A0A0A1F441</accession>
<organism evidence="2 3">
    <name type="scientific">Collimonas arenae</name>
    <dbReference type="NCBI Taxonomy" id="279058"/>
    <lineage>
        <taxon>Bacteria</taxon>
        <taxon>Pseudomonadati</taxon>
        <taxon>Pseudomonadota</taxon>
        <taxon>Betaproteobacteria</taxon>
        <taxon>Burkholderiales</taxon>
        <taxon>Oxalobacteraceae</taxon>
        <taxon>Collimonas</taxon>
    </lineage>
</organism>
<dbReference type="KEGG" id="care:LT85_0116"/>
<keyword evidence="1" id="KW-1133">Transmembrane helix</keyword>
<evidence type="ECO:0000256" key="1">
    <source>
        <dbReference type="SAM" id="Phobius"/>
    </source>
</evidence>